<dbReference type="Proteomes" id="UP000191055">
    <property type="component" value="Unassembled WGS sequence"/>
</dbReference>
<dbReference type="CDD" id="cd02440">
    <property type="entry name" value="AdoMet_MTases"/>
    <property type="match status" value="1"/>
</dbReference>
<feature type="domain" description="CheR-type methyltransferase" evidence="1">
    <location>
        <begin position="1"/>
        <end position="278"/>
    </location>
</feature>
<dbReference type="AlphaFoldDB" id="A0A1T5ECA7"/>
<reference evidence="2 3" key="1">
    <citation type="submission" date="2017-02" db="EMBL/GenBank/DDBJ databases">
        <authorList>
            <person name="Peterson S.W."/>
        </authorList>
    </citation>
    <scope>NUCLEOTIDE SEQUENCE [LARGE SCALE GENOMIC DNA]</scope>
    <source>
        <strain evidence="2 3">DSM 24412</strain>
    </source>
</reference>
<evidence type="ECO:0000313" key="3">
    <source>
        <dbReference type="Proteomes" id="UP000191055"/>
    </source>
</evidence>
<sequence length="282" mass="32982">MQNSEGKMTYKEYLLVLKECSPYDFCEYSDNSIDRRIQKIMRDYHLTMDELIHKTRNDEAFVELVVEAITVNTTELFRDPPVWKFIRENVLPAFKNRPKINIWHAGCSTGQEVYSMMILLHEAGIFDKAEVYASDISKKALENAKKGAYKYSFNYSKYQENLNAAFADSVVPKITDFFDVSKESDQLIIKPFLKNKTKFVRHDLVKQDLPFYSKFDIIFCRNVLIYFNGGLQSRIVQCFHDNLFPGGFMVLGTHETLNGFFKTKFAKKGPVYSRTNTFHFKY</sequence>
<dbReference type="Pfam" id="PF01739">
    <property type="entry name" value="CheR"/>
    <property type="match status" value="1"/>
</dbReference>
<dbReference type="InterPro" id="IPR000780">
    <property type="entry name" value="CheR_MeTrfase"/>
</dbReference>
<dbReference type="RefSeq" id="WP_232468426.1">
    <property type="nucleotide sequence ID" value="NZ_CP021904.1"/>
</dbReference>
<dbReference type="InterPro" id="IPR050903">
    <property type="entry name" value="Bact_Chemotaxis_MeTrfase"/>
</dbReference>
<protein>
    <submittedName>
        <fullName evidence="2">Chemotaxis protein methyltransferase CheR</fullName>
    </submittedName>
</protein>
<evidence type="ECO:0000313" key="2">
    <source>
        <dbReference type="EMBL" id="SKB81521.1"/>
    </source>
</evidence>
<keyword evidence="2" id="KW-0808">Transferase</keyword>
<dbReference type="InterPro" id="IPR022642">
    <property type="entry name" value="CheR_C"/>
</dbReference>
<dbReference type="SMART" id="SM00138">
    <property type="entry name" value="MeTrc"/>
    <property type="match status" value="1"/>
</dbReference>
<dbReference type="EMBL" id="FUYV01000005">
    <property type="protein sequence ID" value="SKB81521.1"/>
    <property type="molecule type" value="Genomic_DNA"/>
</dbReference>
<dbReference type="PANTHER" id="PTHR24422">
    <property type="entry name" value="CHEMOTAXIS PROTEIN METHYLTRANSFERASE"/>
    <property type="match status" value="1"/>
</dbReference>
<dbReference type="PRINTS" id="PR00996">
    <property type="entry name" value="CHERMTFRASE"/>
</dbReference>
<proteinExistence type="predicted"/>
<evidence type="ECO:0000259" key="1">
    <source>
        <dbReference type="PROSITE" id="PS50123"/>
    </source>
</evidence>
<dbReference type="InterPro" id="IPR029063">
    <property type="entry name" value="SAM-dependent_MTases_sf"/>
</dbReference>
<accession>A0A1T5ECA7</accession>
<organism evidence="2 3">
    <name type="scientific">Alkalitalea saponilacus</name>
    <dbReference type="NCBI Taxonomy" id="889453"/>
    <lineage>
        <taxon>Bacteria</taxon>
        <taxon>Pseudomonadati</taxon>
        <taxon>Bacteroidota</taxon>
        <taxon>Bacteroidia</taxon>
        <taxon>Marinilabiliales</taxon>
        <taxon>Marinilabiliaceae</taxon>
        <taxon>Alkalitalea</taxon>
    </lineage>
</organism>
<dbReference type="PANTHER" id="PTHR24422:SF8">
    <property type="entry name" value="CHEMOTAXIS PROTEIN"/>
    <property type="match status" value="1"/>
</dbReference>
<dbReference type="GO" id="GO:0032259">
    <property type="term" value="P:methylation"/>
    <property type="evidence" value="ECO:0007669"/>
    <property type="project" value="UniProtKB-KW"/>
</dbReference>
<dbReference type="PROSITE" id="PS50123">
    <property type="entry name" value="CHER"/>
    <property type="match status" value="1"/>
</dbReference>
<keyword evidence="2" id="KW-0489">Methyltransferase</keyword>
<gene>
    <name evidence="2" type="ORF">SAMN03080601_01283</name>
</gene>
<dbReference type="GO" id="GO:0008757">
    <property type="term" value="F:S-adenosylmethionine-dependent methyltransferase activity"/>
    <property type="evidence" value="ECO:0007669"/>
    <property type="project" value="InterPro"/>
</dbReference>
<dbReference type="Gene3D" id="3.40.50.150">
    <property type="entry name" value="Vaccinia Virus protein VP39"/>
    <property type="match status" value="1"/>
</dbReference>
<keyword evidence="3" id="KW-1185">Reference proteome</keyword>
<dbReference type="STRING" id="889453.SAMN03080601_01283"/>
<dbReference type="SUPFAM" id="SSF53335">
    <property type="entry name" value="S-adenosyl-L-methionine-dependent methyltransferases"/>
    <property type="match status" value="1"/>
</dbReference>
<name>A0A1T5ECA7_9BACT</name>